<evidence type="ECO:0000313" key="2">
    <source>
        <dbReference type="EMBL" id="RAL40532.1"/>
    </source>
</evidence>
<sequence>MDCDADLQTFKIYKKNLLDPYDSAVISLDDHGSKVQIFANEFRLLTTKVSIFANRFRLLTTKNYYDVDYFDAKYTESQPSLNLSLIRFSPEALKYGIRVRVGHCHGQGLREGGGGGLPGHVPPRRRSGEEVWPAITVNGGCSAPERRKYYFLKKSTPRPLVVCPPLASFWLRHWSWEKLDLEYELVPSLAEESMASLWAITEPLPSKAEYKNLKSGSASGTPNPTLNMNGSLEFSQPATVKQKGGFPLS</sequence>
<keyword evidence="3" id="KW-1185">Reference proteome</keyword>
<accession>A0A328D3Y8</accession>
<proteinExistence type="predicted"/>
<dbReference type="EMBL" id="NQVE01000194">
    <property type="protein sequence ID" value="RAL40532.1"/>
    <property type="molecule type" value="Genomic_DNA"/>
</dbReference>
<dbReference type="AlphaFoldDB" id="A0A328D3Y8"/>
<evidence type="ECO:0000256" key="1">
    <source>
        <dbReference type="SAM" id="MobiDB-lite"/>
    </source>
</evidence>
<organism evidence="2 3">
    <name type="scientific">Cuscuta australis</name>
    <dbReference type="NCBI Taxonomy" id="267555"/>
    <lineage>
        <taxon>Eukaryota</taxon>
        <taxon>Viridiplantae</taxon>
        <taxon>Streptophyta</taxon>
        <taxon>Embryophyta</taxon>
        <taxon>Tracheophyta</taxon>
        <taxon>Spermatophyta</taxon>
        <taxon>Magnoliopsida</taxon>
        <taxon>eudicotyledons</taxon>
        <taxon>Gunneridae</taxon>
        <taxon>Pentapetalae</taxon>
        <taxon>asterids</taxon>
        <taxon>lamiids</taxon>
        <taxon>Solanales</taxon>
        <taxon>Convolvulaceae</taxon>
        <taxon>Cuscuteae</taxon>
        <taxon>Cuscuta</taxon>
        <taxon>Cuscuta subgen. Grammica</taxon>
        <taxon>Cuscuta sect. Cleistogrammica</taxon>
    </lineage>
</organism>
<comment type="caution">
    <text evidence="2">The sequence shown here is derived from an EMBL/GenBank/DDBJ whole genome shotgun (WGS) entry which is preliminary data.</text>
</comment>
<reference evidence="2 3" key="1">
    <citation type="submission" date="2018-06" db="EMBL/GenBank/DDBJ databases">
        <title>The Genome of Cuscuta australis (Dodder) Provides Insight into the Evolution of Plant Parasitism.</title>
        <authorList>
            <person name="Liu H."/>
        </authorList>
    </citation>
    <scope>NUCLEOTIDE SEQUENCE [LARGE SCALE GENOMIC DNA]</scope>
    <source>
        <strain evidence="3">cv. Yunnan</strain>
        <tissue evidence="2">Vines</tissue>
    </source>
</reference>
<gene>
    <name evidence="2" type="ORF">DM860_006602</name>
</gene>
<protein>
    <submittedName>
        <fullName evidence="2">Uncharacterized protein</fullName>
    </submittedName>
</protein>
<evidence type="ECO:0000313" key="3">
    <source>
        <dbReference type="Proteomes" id="UP000249390"/>
    </source>
</evidence>
<feature type="compositionally biased region" description="Polar residues" evidence="1">
    <location>
        <begin position="214"/>
        <end position="239"/>
    </location>
</feature>
<feature type="region of interest" description="Disordered" evidence="1">
    <location>
        <begin position="211"/>
        <end position="249"/>
    </location>
</feature>
<dbReference type="Proteomes" id="UP000249390">
    <property type="component" value="Unassembled WGS sequence"/>
</dbReference>
<name>A0A328D3Y8_9ASTE</name>